<dbReference type="PROSITE" id="PS51375">
    <property type="entry name" value="PPR"/>
    <property type="match status" value="4"/>
</dbReference>
<evidence type="ECO:0000313" key="3">
    <source>
        <dbReference type="EMBL" id="KZV53462.1"/>
    </source>
</evidence>
<evidence type="ECO:0000313" key="4">
    <source>
        <dbReference type="Proteomes" id="UP000250235"/>
    </source>
</evidence>
<proteinExistence type="predicted"/>
<organism evidence="3 4">
    <name type="scientific">Dorcoceras hygrometricum</name>
    <dbReference type="NCBI Taxonomy" id="472368"/>
    <lineage>
        <taxon>Eukaryota</taxon>
        <taxon>Viridiplantae</taxon>
        <taxon>Streptophyta</taxon>
        <taxon>Embryophyta</taxon>
        <taxon>Tracheophyta</taxon>
        <taxon>Spermatophyta</taxon>
        <taxon>Magnoliopsida</taxon>
        <taxon>eudicotyledons</taxon>
        <taxon>Gunneridae</taxon>
        <taxon>Pentapetalae</taxon>
        <taxon>asterids</taxon>
        <taxon>lamiids</taxon>
        <taxon>Lamiales</taxon>
        <taxon>Gesneriaceae</taxon>
        <taxon>Didymocarpoideae</taxon>
        <taxon>Trichosporeae</taxon>
        <taxon>Loxocarpinae</taxon>
        <taxon>Dorcoceras</taxon>
    </lineage>
</organism>
<dbReference type="Proteomes" id="UP000250235">
    <property type="component" value="Unassembled WGS sequence"/>
</dbReference>
<dbReference type="Pfam" id="PF01535">
    <property type="entry name" value="PPR"/>
    <property type="match status" value="3"/>
</dbReference>
<dbReference type="InterPro" id="IPR046960">
    <property type="entry name" value="PPR_At4g14850-like_plant"/>
</dbReference>
<sequence length="372" mass="41096">MHNNSVFLDSYALCCALKSMSCLENVFLGKLMHSYVEKSGWLASVFVGSALVDFYARMSCIDDAAMVFDEIPNKNTVCVNALMSGYGGAKLWDQGVQLVRGMQVLGLEADSFTFSAALRSCTGLYDVELGKQIHGIVFRKVTELGVDVFLQSLLIEMYGKCGLVESAKKVFYMRGYREGKELRRDVVLWTSMLGVYGKSGKYEEVIRLFDSMLSEGIKPDGVAFLSVIYACGHTGQVDLGMKFFESMTLNYGLIASQEHYSCLVDLLCRAGELGRACKLVNDISNTGYESCTVSLWGALLSACYERGNVKLGKAAAQRALELEPGNVGIYVLLSNMYAKNGMWDEIEQLRELMKGRGLKKDIGWSLIDVTNV</sequence>
<protein>
    <submittedName>
        <fullName evidence="3">Pentatricopeptide repeat-containing protein-like</fullName>
    </submittedName>
</protein>
<reference evidence="3 4" key="1">
    <citation type="journal article" date="2015" name="Proc. Natl. Acad. Sci. U.S.A.">
        <title>The resurrection genome of Boea hygrometrica: A blueprint for survival of dehydration.</title>
        <authorList>
            <person name="Xiao L."/>
            <person name="Yang G."/>
            <person name="Zhang L."/>
            <person name="Yang X."/>
            <person name="Zhao S."/>
            <person name="Ji Z."/>
            <person name="Zhou Q."/>
            <person name="Hu M."/>
            <person name="Wang Y."/>
            <person name="Chen M."/>
            <person name="Xu Y."/>
            <person name="Jin H."/>
            <person name="Xiao X."/>
            <person name="Hu G."/>
            <person name="Bao F."/>
            <person name="Hu Y."/>
            <person name="Wan P."/>
            <person name="Li L."/>
            <person name="Deng X."/>
            <person name="Kuang T."/>
            <person name="Xiang C."/>
            <person name="Zhu J.K."/>
            <person name="Oliver M.J."/>
            <person name="He Y."/>
        </authorList>
    </citation>
    <scope>NUCLEOTIDE SEQUENCE [LARGE SCALE GENOMIC DNA]</scope>
    <source>
        <strain evidence="4">cv. XS01</strain>
    </source>
</reference>
<dbReference type="AlphaFoldDB" id="A0A2Z7D1X7"/>
<gene>
    <name evidence="3" type="ORF">F511_14828</name>
</gene>
<feature type="repeat" description="PPR" evidence="2">
    <location>
        <begin position="75"/>
        <end position="109"/>
    </location>
</feature>
<feature type="repeat" description="PPR" evidence="2">
    <location>
        <begin position="256"/>
        <end position="290"/>
    </location>
</feature>
<keyword evidence="4" id="KW-1185">Reference proteome</keyword>
<keyword evidence="1" id="KW-0677">Repeat</keyword>
<dbReference type="InterPro" id="IPR046848">
    <property type="entry name" value="E_motif"/>
</dbReference>
<dbReference type="GO" id="GO:0003723">
    <property type="term" value="F:RNA binding"/>
    <property type="evidence" value="ECO:0007669"/>
    <property type="project" value="InterPro"/>
</dbReference>
<dbReference type="NCBIfam" id="TIGR00756">
    <property type="entry name" value="PPR"/>
    <property type="match status" value="2"/>
</dbReference>
<dbReference type="FunFam" id="1.25.40.10:FF:000755">
    <property type="entry name" value="Pentatricopeptide repeat-containing protein"/>
    <property type="match status" value="1"/>
</dbReference>
<dbReference type="PANTHER" id="PTHR47926">
    <property type="entry name" value="PENTATRICOPEPTIDE REPEAT-CONTAINING PROTEIN"/>
    <property type="match status" value="1"/>
</dbReference>
<feature type="repeat" description="PPR" evidence="2">
    <location>
        <begin position="185"/>
        <end position="219"/>
    </location>
</feature>
<dbReference type="SUPFAM" id="SSF48452">
    <property type="entry name" value="TPR-like"/>
    <property type="match status" value="1"/>
</dbReference>
<dbReference type="OrthoDB" id="1917168at2759"/>
<name>A0A2Z7D1X7_9LAMI</name>
<dbReference type="GO" id="GO:0009451">
    <property type="term" value="P:RNA modification"/>
    <property type="evidence" value="ECO:0007669"/>
    <property type="project" value="InterPro"/>
</dbReference>
<evidence type="ECO:0000256" key="2">
    <source>
        <dbReference type="PROSITE-ProRule" id="PRU00708"/>
    </source>
</evidence>
<dbReference type="PANTHER" id="PTHR47926:SF386">
    <property type="entry name" value="PENTATRICOPEPTIDE REPEAT-CONTAINING PROTEIN"/>
    <property type="match status" value="1"/>
</dbReference>
<dbReference type="Pfam" id="PF13041">
    <property type="entry name" value="PPR_2"/>
    <property type="match status" value="1"/>
</dbReference>
<accession>A0A2Z7D1X7</accession>
<dbReference type="FunFam" id="1.25.40.10:FF:000525">
    <property type="entry name" value="Pentatricopeptide (PPR) repeat-containing protein-like"/>
    <property type="match status" value="1"/>
</dbReference>
<dbReference type="EMBL" id="KQ990357">
    <property type="protein sequence ID" value="KZV53462.1"/>
    <property type="molecule type" value="Genomic_DNA"/>
</dbReference>
<dbReference type="Pfam" id="PF20431">
    <property type="entry name" value="E_motif"/>
    <property type="match status" value="1"/>
</dbReference>
<dbReference type="InterPro" id="IPR002885">
    <property type="entry name" value="PPR_rpt"/>
</dbReference>
<dbReference type="InterPro" id="IPR011990">
    <property type="entry name" value="TPR-like_helical_dom_sf"/>
</dbReference>
<dbReference type="Gene3D" id="1.25.40.10">
    <property type="entry name" value="Tetratricopeptide repeat domain"/>
    <property type="match status" value="3"/>
</dbReference>
<evidence type="ECO:0000256" key="1">
    <source>
        <dbReference type="ARBA" id="ARBA00022737"/>
    </source>
</evidence>
<feature type="repeat" description="PPR" evidence="2">
    <location>
        <begin position="326"/>
        <end position="360"/>
    </location>
</feature>